<evidence type="ECO:0000259" key="3">
    <source>
        <dbReference type="PROSITE" id="PS50110"/>
    </source>
</evidence>
<feature type="modified residue" description="4-aspartylphosphate" evidence="2">
    <location>
        <position position="56"/>
    </location>
</feature>
<sequence>MAKRKKTILIVEDDEILLRALYLNFEDLNFTLASATDGEMAVVVTQRVMPDLILLDLLIPKMDGFRVIEVLKSDPKTKNIPIIVLSNLGSEADIKRAKISGALDYFVKANTKLEELKEKVTNYLK</sequence>
<dbReference type="Gene3D" id="3.40.50.2300">
    <property type="match status" value="1"/>
</dbReference>
<evidence type="ECO:0000313" key="5">
    <source>
        <dbReference type="Proteomes" id="UP000034333"/>
    </source>
</evidence>
<dbReference type="InterPro" id="IPR050595">
    <property type="entry name" value="Bact_response_regulator"/>
</dbReference>
<organism evidence="4 5">
    <name type="scientific">Candidatus Magasanikbacteria bacterium GW2011_GWA2_37_8</name>
    <dbReference type="NCBI Taxonomy" id="1619036"/>
    <lineage>
        <taxon>Bacteria</taxon>
        <taxon>Candidatus Magasanikiibacteriota</taxon>
    </lineage>
</organism>
<dbReference type="SMART" id="SM00448">
    <property type="entry name" value="REC"/>
    <property type="match status" value="1"/>
</dbReference>
<reference evidence="4 5" key="1">
    <citation type="journal article" date="2015" name="Nature">
        <title>rRNA introns, odd ribosomes, and small enigmatic genomes across a large radiation of phyla.</title>
        <authorList>
            <person name="Brown C.T."/>
            <person name="Hug L.A."/>
            <person name="Thomas B.C."/>
            <person name="Sharon I."/>
            <person name="Castelle C.J."/>
            <person name="Singh A."/>
            <person name="Wilkins M.J."/>
            <person name="Williams K.H."/>
            <person name="Banfield J.F."/>
        </authorList>
    </citation>
    <scope>NUCLEOTIDE SEQUENCE [LARGE SCALE GENOMIC DNA]</scope>
</reference>
<dbReference type="PROSITE" id="PS50110">
    <property type="entry name" value="RESPONSE_REGULATORY"/>
    <property type="match status" value="1"/>
</dbReference>
<evidence type="ECO:0000256" key="1">
    <source>
        <dbReference type="ARBA" id="ARBA00022553"/>
    </source>
</evidence>
<dbReference type="PANTHER" id="PTHR44591:SF3">
    <property type="entry name" value="RESPONSE REGULATORY DOMAIN-CONTAINING PROTEIN"/>
    <property type="match status" value="1"/>
</dbReference>
<protein>
    <submittedName>
        <fullName evidence="4">Response regulator receiver protein</fullName>
    </submittedName>
</protein>
<gene>
    <name evidence="4" type="ORF">US58_C0017G0003</name>
</gene>
<name>A0A0G0HED5_9BACT</name>
<dbReference type="EMBL" id="LBTN01000017">
    <property type="protein sequence ID" value="KKQ40557.1"/>
    <property type="molecule type" value="Genomic_DNA"/>
</dbReference>
<dbReference type="STRING" id="1619036.US58_C0017G0003"/>
<accession>A0A0G0HED5</accession>
<comment type="caution">
    <text evidence="4">The sequence shown here is derived from an EMBL/GenBank/DDBJ whole genome shotgun (WGS) entry which is preliminary data.</text>
</comment>
<dbReference type="SUPFAM" id="SSF52172">
    <property type="entry name" value="CheY-like"/>
    <property type="match status" value="1"/>
</dbReference>
<dbReference type="InterPro" id="IPR001789">
    <property type="entry name" value="Sig_transdc_resp-reg_receiver"/>
</dbReference>
<dbReference type="InterPro" id="IPR011006">
    <property type="entry name" value="CheY-like_superfamily"/>
</dbReference>
<dbReference type="GO" id="GO:0000160">
    <property type="term" value="P:phosphorelay signal transduction system"/>
    <property type="evidence" value="ECO:0007669"/>
    <property type="project" value="InterPro"/>
</dbReference>
<dbReference type="Pfam" id="PF00072">
    <property type="entry name" value="Response_reg"/>
    <property type="match status" value="1"/>
</dbReference>
<feature type="domain" description="Response regulatory" evidence="3">
    <location>
        <begin position="7"/>
        <end position="123"/>
    </location>
</feature>
<dbReference type="Proteomes" id="UP000034333">
    <property type="component" value="Unassembled WGS sequence"/>
</dbReference>
<keyword evidence="1 2" id="KW-0597">Phosphoprotein</keyword>
<dbReference type="PANTHER" id="PTHR44591">
    <property type="entry name" value="STRESS RESPONSE REGULATOR PROTEIN 1"/>
    <property type="match status" value="1"/>
</dbReference>
<evidence type="ECO:0000313" key="4">
    <source>
        <dbReference type="EMBL" id="KKQ40557.1"/>
    </source>
</evidence>
<evidence type="ECO:0000256" key="2">
    <source>
        <dbReference type="PROSITE-ProRule" id="PRU00169"/>
    </source>
</evidence>
<proteinExistence type="predicted"/>
<dbReference type="AlphaFoldDB" id="A0A0G0HED5"/>